<name>A0A096AZA9_9BACT</name>
<dbReference type="AlphaFoldDB" id="A0A096AZA9"/>
<dbReference type="OrthoDB" id="1164152at2"/>
<sequence>MKMNFYKHFIFACFLAFGICAMSCSDEIFSTDNNSKDGQLHFIAEVVQNNQLTKNGRAAQPADACIEARNISETMFQGKKMWLQDRTINGIFSSSKNKATTRGDIIPADISYLNDNDIKLSLWGYRKGKEQDKYDEWLNKETLNINKDGLGTFEEDPDNPQKYLWSYNKPYCKFVTLCTNENPDDENGESSKVAYTYDYNKEEQLPQIKFECPDDVSKQFDLLTASTDVNYNTQAKDAPINLKLRHALTAVQFSINLGKLPDEITLTAVQLKNIVTKGIYTFPTAKEPSGSWSFSKDDKGTLSLTCIKNFNNDDDNTITLGEDPCKEKGDDGEEFWSGGDGNTFFVIPQDYADIKVCLTLHNDFKDKDQYLEVPLGKGKFDAGKTKILKLSAHKSLNTLITKGPKLIFINAKEAQFSVFSYLQKGPNGNAENAQWEYVGYEDNDHNLHEGSTPDWLDLVTKSGEGGHNEGEIEIKPLILTTSYPWDNEFDKTEKAPKPYNLANANGEATIEETANCYIISSPGTYSIPLVYGNAIKNGETNEASFKYKGKKPKDDKKLDTFINYAGREITSPYINEDNANDKAIKAELLWEDRENMLSVIPNIVSGAQGHDYLTFTVSQDQIKSGNALIAVKNNNGTIMWSWHLWFVPAKEYGKTVQLTDMYGTQRNVAKLPLGYIPFLYGPNEKYPRKVKLVFTQTNNDKIRSKFTVEQETITKHLFYTNYYQHGRKDPFSGDVAHKQDGKITCVDSTKTLDYAIQNPNQLINHNYMTNWCSNTYFNLWSANFSILDENLKLSNNVKTIYDPCPVGYKVPPVNTFTDMEGEGTGYDKDKYGWTFKTDNNKESLFISMTGGLIYQNGKLEPNVYVINDENFPYPDAQGFYQLATSNSTLDKENNSRCRLLLDKESYKPHDKDNNMAEADAILPVKDE</sequence>
<evidence type="ECO:0000256" key="1">
    <source>
        <dbReference type="SAM" id="MobiDB-lite"/>
    </source>
</evidence>
<evidence type="ECO:0000313" key="4">
    <source>
        <dbReference type="Proteomes" id="UP000029614"/>
    </source>
</evidence>
<proteinExistence type="predicted"/>
<accession>A0A096AZA9</accession>
<organism evidence="3 4">
    <name type="scientific">Prevotella amnii DNF00058</name>
    <dbReference type="NCBI Taxonomy" id="1401066"/>
    <lineage>
        <taxon>Bacteria</taxon>
        <taxon>Pseudomonadati</taxon>
        <taxon>Bacteroidota</taxon>
        <taxon>Bacteroidia</taxon>
        <taxon>Bacteroidales</taxon>
        <taxon>Prevotellaceae</taxon>
        <taxon>Prevotella</taxon>
    </lineage>
</organism>
<feature type="chain" id="PRO_5001924296" description="Fimbrillin family protein" evidence="2">
    <location>
        <begin position="22"/>
        <end position="927"/>
    </location>
</feature>
<comment type="caution">
    <text evidence="3">The sequence shown here is derived from an EMBL/GenBank/DDBJ whole genome shotgun (WGS) entry which is preliminary data.</text>
</comment>
<feature type="region of interest" description="Disordered" evidence="1">
    <location>
        <begin position="908"/>
        <end position="927"/>
    </location>
</feature>
<dbReference type="Proteomes" id="UP000029614">
    <property type="component" value="Unassembled WGS sequence"/>
</dbReference>
<keyword evidence="2" id="KW-0732">Signal</keyword>
<keyword evidence="4" id="KW-1185">Reference proteome</keyword>
<reference evidence="3 4" key="1">
    <citation type="submission" date="2014-07" db="EMBL/GenBank/DDBJ databases">
        <authorList>
            <person name="McCorrison J."/>
            <person name="Sanka R."/>
            <person name="Torralba M."/>
            <person name="Gillis M."/>
            <person name="Haft D.H."/>
            <person name="Methe B."/>
            <person name="Sutton G."/>
            <person name="Nelson K.E."/>
        </authorList>
    </citation>
    <scope>NUCLEOTIDE SEQUENCE [LARGE SCALE GENOMIC DNA]</scope>
    <source>
        <strain evidence="3 4">DNF00058</strain>
    </source>
</reference>
<dbReference type="RefSeq" id="WP_036855176.1">
    <property type="nucleotide sequence ID" value="NZ_JRNU01000016.1"/>
</dbReference>
<evidence type="ECO:0000313" key="3">
    <source>
        <dbReference type="EMBL" id="KGF52175.1"/>
    </source>
</evidence>
<feature type="signal peptide" evidence="2">
    <location>
        <begin position="1"/>
        <end position="21"/>
    </location>
</feature>
<dbReference type="EMBL" id="JRNU01000016">
    <property type="protein sequence ID" value="KGF52175.1"/>
    <property type="molecule type" value="Genomic_DNA"/>
</dbReference>
<evidence type="ECO:0000256" key="2">
    <source>
        <dbReference type="SAM" id="SignalP"/>
    </source>
</evidence>
<gene>
    <name evidence="3" type="ORF">HMPREF9302_04750</name>
</gene>
<protein>
    <recommendedName>
        <fullName evidence="5">Fimbrillin family protein</fullName>
    </recommendedName>
</protein>
<evidence type="ECO:0008006" key="5">
    <source>
        <dbReference type="Google" id="ProtNLM"/>
    </source>
</evidence>